<dbReference type="Proteomes" id="UP000438699">
    <property type="component" value="Unassembled WGS sequence"/>
</dbReference>
<dbReference type="Pfam" id="PF00289">
    <property type="entry name" value="Biotin_carb_N"/>
    <property type="match status" value="1"/>
</dbReference>
<evidence type="ECO:0000256" key="6">
    <source>
        <dbReference type="ARBA" id="ARBA00023267"/>
    </source>
</evidence>
<dbReference type="InterPro" id="IPR011764">
    <property type="entry name" value="Biotin_carboxylation_dom"/>
</dbReference>
<dbReference type="EC" id="6.3.4.14" evidence="2"/>
<sequence length="471" mass="52773">MVSERHTILVANRGEIAMRIMRACCELGHDFVCLYTDVDEFSGHVALARELGGDRCVYRVSSYLDANEIFSVADQARATAVHPGYGFFAEDYRFARRVVRRDRAMCFIGPSWWIIRDLGDKINTKRIARTLGVPTIPGSDRPIYDEMEAESIAGNLFEFQKSQGIRGGMVLVKASAGGGGMGIEEVQDPDQFRSVFRRVRNYAKRNFNDEGVLIEQRVFDFNHLEVQIVSERGGQRHVHFGTRNCSVQSSGKQKRIEVAPGFAPAEIPYAFDAERVLEEITHHSLAMAGEVGYDNVGTWEWIVTPRGEPFLMEVNTRIQVENGVSAAIARIDGQDPVNIISEQIRLALGDPMGYGQSDVWLCGVGIEYRLVAEDPEKEFAPCGGQVSRFSWQDAPWLEVHTQVPREQAYEIPMEYDPNLALAIVWGESLEQARERGNLFLDSLVLEGKASGGGFHSNVAFLRERTQGLLEF</sequence>
<dbReference type="PROSITE" id="PS50975">
    <property type="entry name" value="ATP_GRASP"/>
    <property type="match status" value="1"/>
</dbReference>
<dbReference type="PROSITE" id="PS50979">
    <property type="entry name" value="BC"/>
    <property type="match status" value="1"/>
</dbReference>
<keyword evidence="3" id="KW-0436">Ligase</keyword>
<dbReference type="PANTHER" id="PTHR48095:SF2">
    <property type="entry name" value="BIOTIN CARBOXYLASE, CHLOROPLASTIC"/>
    <property type="match status" value="1"/>
</dbReference>
<dbReference type="GO" id="GO:0005524">
    <property type="term" value="F:ATP binding"/>
    <property type="evidence" value="ECO:0007669"/>
    <property type="project" value="UniProtKB-UniRule"/>
</dbReference>
<keyword evidence="5 8" id="KW-0067">ATP-binding</keyword>
<feature type="domain" description="ATP-grasp" evidence="9">
    <location>
        <begin position="125"/>
        <end position="345"/>
    </location>
</feature>
<keyword evidence="12" id="KW-1185">Reference proteome</keyword>
<dbReference type="EMBL" id="WAIE01000007">
    <property type="protein sequence ID" value="KAB1440324.1"/>
    <property type="molecule type" value="Genomic_DNA"/>
</dbReference>
<evidence type="ECO:0000256" key="1">
    <source>
        <dbReference type="ARBA" id="ARBA00003761"/>
    </source>
</evidence>
<organism evidence="11 12">
    <name type="scientific">Pseudodesulfovibrio senegalensis</name>
    <dbReference type="NCBI Taxonomy" id="1721087"/>
    <lineage>
        <taxon>Bacteria</taxon>
        <taxon>Pseudomonadati</taxon>
        <taxon>Thermodesulfobacteriota</taxon>
        <taxon>Desulfovibrionia</taxon>
        <taxon>Desulfovibrionales</taxon>
        <taxon>Desulfovibrionaceae</taxon>
    </lineage>
</organism>
<accession>A0A6N6MY73</accession>
<dbReference type="SMART" id="SM00878">
    <property type="entry name" value="Biotin_carb_C"/>
    <property type="match status" value="1"/>
</dbReference>
<feature type="domain" description="Biotin carboxylation" evidence="10">
    <location>
        <begin position="4"/>
        <end position="471"/>
    </location>
</feature>
<dbReference type="PANTHER" id="PTHR48095">
    <property type="entry name" value="PYRUVATE CARBOXYLASE SUBUNIT A"/>
    <property type="match status" value="1"/>
</dbReference>
<evidence type="ECO:0000259" key="10">
    <source>
        <dbReference type="PROSITE" id="PS50979"/>
    </source>
</evidence>
<comment type="function">
    <text evidence="1">This protein is a component of the acetyl coenzyme A carboxylase complex; first, biotin carboxylase catalyzes the carboxylation of the carrier protein and then the transcarboxylase transfers the carboxyl group to form malonyl-CoA.</text>
</comment>
<dbReference type="SUPFAM" id="SSF56059">
    <property type="entry name" value="Glutathione synthetase ATP-binding domain-like"/>
    <property type="match status" value="1"/>
</dbReference>
<dbReference type="InterPro" id="IPR005479">
    <property type="entry name" value="CPAse_ATP-bd"/>
</dbReference>
<dbReference type="Gene3D" id="3.30.470.20">
    <property type="entry name" value="ATP-grasp fold, B domain"/>
    <property type="match status" value="1"/>
</dbReference>
<evidence type="ECO:0000259" key="9">
    <source>
        <dbReference type="PROSITE" id="PS50975"/>
    </source>
</evidence>
<dbReference type="OrthoDB" id="9769961at2"/>
<evidence type="ECO:0000256" key="4">
    <source>
        <dbReference type="ARBA" id="ARBA00022741"/>
    </source>
</evidence>
<dbReference type="Pfam" id="PF02786">
    <property type="entry name" value="CPSase_L_D2"/>
    <property type="match status" value="1"/>
</dbReference>
<proteinExistence type="predicted"/>
<dbReference type="SUPFAM" id="SSF51246">
    <property type="entry name" value="Rudiment single hybrid motif"/>
    <property type="match status" value="1"/>
</dbReference>
<evidence type="ECO:0000256" key="7">
    <source>
        <dbReference type="ARBA" id="ARBA00048600"/>
    </source>
</evidence>
<dbReference type="InterPro" id="IPR005481">
    <property type="entry name" value="BC-like_N"/>
</dbReference>
<dbReference type="Gene3D" id="3.40.50.20">
    <property type="match status" value="1"/>
</dbReference>
<comment type="catalytic activity">
    <reaction evidence="7">
        <text>N(6)-biotinyl-L-lysyl-[protein] + hydrogencarbonate + ATP = N(6)-carboxybiotinyl-L-lysyl-[protein] + ADP + phosphate + H(+)</text>
        <dbReference type="Rhea" id="RHEA:13501"/>
        <dbReference type="Rhea" id="RHEA-COMP:10505"/>
        <dbReference type="Rhea" id="RHEA-COMP:10506"/>
        <dbReference type="ChEBI" id="CHEBI:15378"/>
        <dbReference type="ChEBI" id="CHEBI:17544"/>
        <dbReference type="ChEBI" id="CHEBI:30616"/>
        <dbReference type="ChEBI" id="CHEBI:43474"/>
        <dbReference type="ChEBI" id="CHEBI:83144"/>
        <dbReference type="ChEBI" id="CHEBI:83145"/>
        <dbReference type="ChEBI" id="CHEBI:456216"/>
        <dbReference type="EC" id="6.3.4.14"/>
    </reaction>
</comment>
<dbReference type="GO" id="GO:0046872">
    <property type="term" value="F:metal ion binding"/>
    <property type="evidence" value="ECO:0007669"/>
    <property type="project" value="InterPro"/>
</dbReference>
<dbReference type="PROSITE" id="PS00867">
    <property type="entry name" value="CPSASE_2"/>
    <property type="match status" value="1"/>
</dbReference>
<dbReference type="InterPro" id="IPR005482">
    <property type="entry name" value="Biotin_COase_C"/>
</dbReference>
<evidence type="ECO:0000313" key="11">
    <source>
        <dbReference type="EMBL" id="KAB1440324.1"/>
    </source>
</evidence>
<dbReference type="Gene3D" id="3.30.1490.20">
    <property type="entry name" value="ATP-grasp fold, A domain"/>
    <property type="match status" value="1"/>
</dbReference>
<evidence type="ECO:0000256" key="2">
    <source>
        <dbReference type="ARBA" id="ARBA00013263"/>
    </source>
</evidence>
<dbReference type="InterPro" id="IPR013815">
    <property type="entry name" value="ATP_grasp_subdomain_1"/>
</dbReference>
<reference evidence="11 12" key="1">
    <citation type="journal article" date="2017" name="Int. J. Syst. Evol. Microbiol.">
        <title>Desulfovibrio senegalensis sp. nov., a mesophilic sulfate reducer isolated from marine sediment.</title>
        <authorList>
            <person name="Thioye A."/>
            <person name="Gam Z.B.A."/>
            <person name="Mbengue M."/>
            <person name="Cayol J.L."/>
            <person name="Joseph-Bartoli M."/>
            <person name="Toure-Kane C."/>
            <person name="Labat M."/>
        </authorList>
    </citation>
    <scope>NUCLEOTIDE SEQUENCE [LARGE SCALE GENOMIC DNA]</scope>
    <source>
        <strain evidence="11 12">DSM 101509</strain>
    </source>
</reference>
<dbReference type="AlphaFoldDB" id="A0A6N6MY73"/>
<evidence type="ECO:0000313" key="12">
    <source>
        <dbReference type="Proteomes" id="UP000438699"/>
    </source>
</evidence>
<comment type="caution">
    <text evidence="11">The sequence shown here is derived from an EMBL/GenBank/DDBJ whole genome shotgun (WGS) entry which is preliminary data.</text>
</comment>
<dbReference type="SUPFAM" id="SSF52440">
    <property type="entry name" value="PreATP-grasp domain"/>
    <property type="match status" value="1"/>
</dbReference>
<keyword evidence="4 8" id="KW-0547">Nucleotide-binding</keyword>
<evidence type="ECO:0000256" key="8">
    <source>
        <dbReference type="PROSITE-ProRule" id="PRU00409"/>
    </source>
</evidence>
<keyword evidence="6" id="KW-0092">Biotin</keyword>
<gene>
    <name evidence="11" type="ORF">F8A88_13825</name>
</gene>
<dbReference type="InterPro" id="IPR011054">
    <property type="entry name" value="Rudment_hybrid_motif"/>
</dbReference>
<dbReference type="GO" id="GO:0004075">
    <property type="term" value="F:biotin carboxylase activity"/>
    <property type="evidence" value="ECO:0007669"/>
    <property type="project" value="UniProtKB-EC"/>
</dbReference>
<dbReference type="Pfam" id="PF02785">
    <property type="entry name" value="Biotin_carb_C"/>
    <property type="match status" value="1"/>
</dbReference>
<evidence type="ECO:0000256" key="3">
    <source>
        <dbReference type="ARBA" id="ARBA00022598"/>
    </source>
</evidence>
<dbReference type="InterPro" id="IPR011761">
    <property type="entry name" value="ATP-grasp"/>
</dbReference>
<dbReference type="InterPro" id="IPR051602">
    <property type="entry name" value="ACC_Biotin_Carboxylase"/>
</dbReference>
<evidence type="ECO:0000256" key="5">
    <source>
        <dbReference type="ARBA" id="ARBA00022840"/>
    </source>
</evidence>
<dbReference type="RefSeq" id="WP_151151765.1">
    <property type="nucleotide sequence ID" value="NZ_WAIE01000007.1"/>
</dbReference>
<dbReference type="InterPro" id="IPR016185">
    <property type="entry name" value="PreATP-grasp_dom_sf"/>
</dbReference>
<name>A0A6N6MY73_9BACT</name>
<protein>
    <recommendedName>
        <fullName evidence="2">biotin carboxylase</fullName>
        <ecNumber evidence="2">6.3.4.14</ecNumber>
    </recommendedName>
</protein>